<keyword evidence="2" id="KW-1185">Reference proteome</keyword>
<feature type="non-terminal residue" evidence="1">
    <location>
        <position position="1"/>
    </location>
</feature>
<proteinExistence type="predicted"/>
<reference evidence="1 2" key="1">
    <citation type="journal article" date="2021" name="BMC Biol.">
        <title>Horizontally acquired antibacterial genes associated with adaptive radiation of ladybird beetles.</title>
        <authorList>
            <person name="Li H.S."/>
            <person name="Tang X.F."/>
            <person name="Huang Y.H."/>
            <person name="Xu Z.Y."/>
            <person name="Chen M.L."/>
            <person name="Du X.Y."/>
            <person name="Qiu B.Y."/>
            <person name="Chen P.T."/>
            <person name="Zhang W."/>
            <person name="Slipinski A."/>
            <person name="Escalona H.E."/>
            <person name="Waterhouse R.M."/>
            <person name="Zwick A."/>
            <person name="Pang H."/>
        </authorList>
    </citation>
    <scope>NUCLEOTIDE SEQUENCE [LARGE SCALE GENOMIC DNA]</scope>
    <source>
        <strain evidence="1">SYSU2018</strain>
    </source>
</reference>
<sequence length="59" mass="6465">SPTDIYEINERAPEITKEEVKQAIELQKNCRAVGPDNVHAKTFKLAAAEDGVGLDLITN</sequence>
<dbReference type="Proteomes" id="UP001516400">
    <property type="component" value="Unassembled WGS sequence"/>
</dbReference>
<protein>
    <submittedName>
        <fullName evidence="1">Uncharacterized protein</fullName>
    </submittedName>
</protein>
<gene>
    <name evidence="1" type="ORF">HHI36_015449</name>
</gene>
<dbReference type="EMBL" id="JABFTP020000062">
    <property type="protein sequence ID" value="KAL3274031.1"/>
    <property type="molecule type" value="Genomic_DNA"/>
</dbReference>
<evidence type="ECO:0000313" key="2">
    <source>
        <dbReference type="Proteomes" id="UP001516400"/>
    </source>
</evidence>
<name>A0ABD2N743_9CUCU</name>
<comment type="caution">
    <text evidence="1">The sequence shown here is derived from an EMBL/GenBank/DDBJ whole genome shotgun (WGS) entry which is preliminary data.</text>
</comment>
<organism evidence="1 2">
    <name type="scientific">Cryptolaemus montrouzieri</name>
    <dbReference type="NCBI Taxonomy" id="559131"/>
    <lineage>
        <taxon>Eukaryota</taxon>
        <taxon>Metazoa</taxon>
        <taxon>Ecdysozoa</taxon>
        <taxon>Arthropoda</taxon>
        <taxon>Hexapoda</taxon>
        <taxon>Insecta</taxon>
        <taxon>Pterygota</taxon>
        <taxon>Neoptera</taxon>
        <taxon>Endopterygota</taxon>
        <taxon>Coleoptera</taxon>
        <taxon>Polyphaga</taxon>
        <taxon>Cucujiformia</taxon>
        <taxon>Coccinelloidea</taxon>
        <taxon>Coccinellidae</taxon>
        <taxon>Scymninae</taxon>
        <taxon>Scymnini</taxon>
        <taxon>Cryptolaemus</taxon>
    </lineage>
</organism>
<accession>A0ABD2N743</accession>
<feature type="non-terminal residue" evidence="1">
    <location>
        <position position="59"/>
    </location>
</feature>
<evidence type="ECO:0000313" key="1">
    <source>
        <dbReference type="EMBL" id="KAL3274031.1"/>
    </source>
</evidence>
<dbReference type="AlphaFoldDB" id="A0ABD2N743"/>